<dbReference type="Proteomes" id="UP000176451">
    <property type="component" value="Unassembled WGS sequence"/>
</dbReference>
<dbReference type="AlphaFoldDB" id="A0A1F5EK44"/>
<accession>A0A1F5EK44</accession>
<reference evidence="1 2" key="1">
    <citation type="journal article" date="2016" name="Nat. Commun.">
        <title>Thousands of microbial genomes shed light on interconnected biogeochemical processes in an aquifer system.</title>
        <authorList>
            <person name="Anantharaman K."/>
            <person name="Brown C.T."/>
            <person name="Hug L.A."/>
            <person name="Sharon I."/>
            <person name="Castelle C.J."/>
            <person name="Probst A.J."/>
            <person name="Thomas B.C."/>
            <person name="Singh A."/>
            <person name="Wilkins M.J."/>
            <person name="Karaoz U."/>
            <person name="Brodie E.L."/>
            <person name="Williams K.H."/>
            <person name="Hubbard S.S."/>
            <person name="Banfield J.F."/>
        </authorList>
    </citation>
    <scope>NUCLEOTIDE SEQUENCE [LARGE SCALE GENOMIC DNA]</scope>
</reference>
<organism evidence="1 2">
    <name type="scientific">Candidatus Berkelbacteria bacterium RIFCSPHIGHO2_12_FULL_36_9</name>
    <dbReference type="NCBI Taxonomy" id="1797469"/>
    <lineage>
        <taxon>Bacteria</taxon>
        <taxon>Candidatus Berkelbacteria</taxon>
    </lineage>
</organism>
<comment type="caution">
    <text evidence="1">The sequence shown here is derived from an EMBL/GenBank/DDBJ whole genome shotgun (WGS) entry which is preliminary data.</text>
</comment>
<proteinExistence type="predicted"/>
<dbReference type="EMBL" id="MEZV01000010">
    <property type="protein sequence ID" value="OGD67782.1"/>
    <property type="molecule type" value="Genomic_DNA"/>
</dbReference>
<sequence length="77" mass="8777">MREIERIVLVFDGKPQDAKSETEKVVTRCRSQHPGYNIVKTMYKFLPAMHGTRSAHHISILQILKDTNVLDSTPEVA</sequence>
<evidence type="ECO:0000313" key="2">
    <source>
        <dbReference type="Proteomes" id="UP000176451"/>
    </source>
</evidence>
<name>A0A1F5EK44_9BACT</name>
<protein>
    <submittedName>
        <fullName evidence="1">Uncharacterized protein</fullName>
    </submittedName>
</protein>
<gene>
    <name evidence="1" type="ORF">A3F08_01230</name>
</gene>
<evidence type="ECO:0000313" key="1">
    <source>
        <dbReference type="EMBL" id="OGD67782.1"/>
    </source>
</evidence>